<protein>
    <submittedName>
        <fullName evidence="2">LLM class F420-dependent oxidoreductase</fullName>
    </submittedName>
</protein>
<evidence type="ECO:0000313" key="2">
    <source>
        <dbReference type="EMBL" id="PZG18928.1"/>
    </source>
</evidence>
<evidence type="ECO:0000259" key="1">
    <source>
        <dbReference type="Pfam" id="PF00296"/>
    </source>
</evidence>
<dbReference type="InterPro" id="IPR019922">
    <property type="entry name" value="Lucif-like_OxRdatse_MSMEG_4141"/>
</dbReference>
<dbReference type="Proteomes" id="UP000248544">
    <property type="component" value="Unassembled WGS sequence"/>
</dbReference>
<feature type="domain" description="Luciferase-like" evidence="1">
    <location>
        <begin position="14"/>
        <end position="266"/>
    </location>
</feature>
<dbReference type="InterPro" id="IPR011251">
    <property type="entry name" value="Luciferase-like_dom"/>
</dbReference>
<sequence>MDIGRVGVWQLFGRAPLPAVRQAATVIERLGYGALWFGESSGSREVFTSAAILLAATESLPVATGIANLWVRDATTMAAGAEALGEAYPGRFLLGVGVSHKPQVGGRGHDYANPLAATAGYLSAMETARENLEFHADPPVPTVLAALRPRMLELARERTAGAHPYFVPVEHTALARAALGSGRLLAPEQAVVLETDPATARATARAHMSFYLGLPNYVNNLRGLGFGDDDFAGGGSDRLVDAIVAWGDAETVAARVRAHLDAGADHVAVQALSADLAQVSGQ</sequence>
<dbReference type="GO" id="GO:0016705">
    <property type="term" value="F:oxidoreductase activity, acting on paired donors, with incorporation or reduction of molecular oxygen"/>
    <property type="evidence" value="ECO:0007669"/>
    <property type="project" value="InterPro"/>
</dbReference>
<dbReference type="SUPFAM" id="SSF51679">
    <property type="entry name" value="Bacterial luciferase-like"/>
    <property type="match status" value="1"/>
</dbReference>
<gene>
    <name evidence="2" type="ORF">C1I98_38180</name>
</gene>
<dbReference type="EMBL" id="POUA01000650">
    <property type="protein sequence ID" value="PZG18928.1"/>
    <property type="molecule type" value="Genomic_DNA"/>
</dbReference>
<dbReference type="RefSeq" id="WP_111172102.1">
    <property type="nucleotide sequence ID" value="NZ_POUA01000650.1"/>
</dbReference>
<name>A0A2W2F206_9ACTN</name>
<organism evidence="2 3">
    <name type="scientific">Spongiactinospora gelatinilytica</name>
    <dbReference type="NCBI Taxonomy" id="2666298"/>
    <lineage>
        <taxon>Bacteria</taxon>
        <taxon>Bacillati</taxon>
        <taxon>Actinomycetota</taxon>
        <taxon>Actinomycetes</taxon>
        <taxon>Streptosporangiales</taxon>
        <taxon>Streptosporangiaceae</taxon>
        <taxon>Spongiactinospora</taxon>
    </lineage>
</organism>
<proteinExistence type="predicted"/>
<dbReference type="InterPro" id="IPR036661">
    <property type="entry name" value="Luciferase-like_sf"/>
</dbReference>
<dbReference type="Gene3D" id="3.20.20.30">
    <property type="entry name" value="Luciferase-like domain"/>
    <property type="match status" value="1"/>
</dbReference>
<dbReference type="PANTHER" id="PTHR43244:SF2">
    <property type="entry name" value="CONSERVED HYPOTHETICAL ALANINE AND PROLINE-RICH PROTEIN"/>
    <property type="match status" value="1"/>
</dbReference>
<feature type="non-terminal residue" evidence="2">
    <location>
        <position position="282"/>
    </location>
</feature>
<keyword evidence="3" id="KW-1185">Reference proteome</keyword>
<comment type="caution">
    <text evidence="2">The sequence shown here is derived from an EMBL/GenBank/DDBJ whole genome shotgun (WGS) entry which is preliminary data.</text>
</comment>
<dbReference type="NCBIfam" id="TIGR03620">
    <property type="entry name" value="F420_MSMEG_4141"/>
    <property type="match status" value="1"/>
</dbReference>
<evidence type="ECO:0000313" key="3">
    <source>
        <dbReference type="Proteomes" id="UP000248544"/>
    </source>
</evidence>
<dbReference type="Pfam" id="PF00296">
    <property type="entry name" value="Bac_luciferase"/>
    <property type="match status" value="1"/>
</dbReference>
<dbReference type="PANTHER" id="PTHR43244">
    <property type="match status" value="1"/>
</dbReference>
<accession>A0A2W2F206</accession>
<reference evidence="2 3" key="1">
    <citation type="submission" date="2018-01" db="EMBL/GenBank/DDBJ databases">
        <title>Draft genome sequence of Sphaerisporangium sp. 7K107.</title>
        <authorList>
            <person name="Sahin N."/>
            <person name="Saygin H."/>
            <person name="Ay H."/>
        </authorList>
    </citation>
    <scope>NUCLEOTIDE SEQUENCE [LARGE SCALE GENOMIC DNA]</scope>
    <source>
        <strain evidence="2 3">7K107</strain>
    </source>
</reference>
<dbReference type="InterPro" id="IPR050564">
    <property type="entry name" value="F420-G6PD/mer"/>
</dbReference>
<dbReference type="AlphaFoldDB" id="A0A2W2F206"/>